<name>F5YL42_TREPZ</name>
<dbReference type="AlphaFoldDB" id="F5YL42"/>
<reference evidence="2" key="1">
    <citation type="submission" date="2009-12" db="EMBL/GenBank/DDBJ databases">
        <title>Complete sequence of Treponema primitia strain ZAS-2.</title>
        <authorList>
            <person name="Tetu S.G."/>
            <person name="Matson E."/>
            <person name="Ren Q."/>
            <person name="Seshadri R."/>
            <person name="Elbourne L."/>
            <person name="Hassan K.A."/>
            <person name="Durkin A."/>
            <person name="Radune D."/>
            <person name="Mohamoud Y."/>
            <person name="Shay R."/>
            <person name="Jin S."/>
            <person name="Zhang X."/>
            <person name="Lucey K."/>
            <person name="Ballor N.R."/>
            <person name="Ottesen E."/>
            <person name="Rosenthal R."/>
            <person name="Allen A."/>
            <person name="Leadbetter J.R."/>
            <person name="Paulsen I.T."/>
        </authorList>
    </citation>
    <scope>NUCLEOTIDE SEQUENCE [LARGE SCALE GENOMIC DNA]</scope>
    <source>
        <strain evidence="2">ATCC BAA-887 / DSM 12427 / ZAS-2</strain>
    </source>
</reference>
<dbReference type="RefSeq" id="WP_015708254.1">
    <property type="nucleotide sequence ID" value="NC_015578.1"/>
</dbReference>
<sequence>MAKRTNPSDVANAFIRCLLSNISENYGGFSDEDEEKTKTKFENKCIYSGKDLVDGNYSWDHLIPINKTKCGLHLFGNVVPVLKEYNSKKSGKSYIEFINKHDLFQDLEPDEKVKLIKKIEDFQFKSGYSAKVEVIGNLQEMCKEEYNKITELCNENGIKYSQIIVDNNKGILSAYSTETSKGNYTVEDLKSIKTKIKKWSKKPDFNHHKIIALFIEKTEDNPENGFDLKEFIDAIGNCKYSQNPLATIRSLMTSKGHAYGKIFMEEKGKIKFISEIDEQIRKLPWKL</sequence>
<evidence type="ECO:0000313" key="1">
    <source>
        <dbReference type="EMBL" id="AEF85623.1"/>
    </source>
</evidence>
<dbReference type="KEGG" id="tpi:TREPR_1890"/>
<dbReference type="Proteomes" id="UP000009223">
    <property type="component" value="Chromosome"/>
</dbReference>
<proteinExistence type="predicted"/>
<dbReference type="EMBL" id="CP001843">
    <property type="protein sequence ID" value="AEF85623.1"/>
    <property type="molecule type" value="Genomic_DNA"/>
</dbReference>
<dbReference type="eggNOG" id="ENOG5033NZM">
    <property type="taxonomic scope" value="Bacteria"/>
</dbReference>
<dbReference type="OrthoDB" id="877111at2"/>
<gene>
    <name evidence="1" type="ordered locus">TREPR_1890</name>
</gene>
<accession>F5YL42</accession>
<dbReference type="STRING" id="545694.TREPR_1890"/>
<evidence type="ECO:0000313" key="2">
    <source>
        <dbReference type="Proteomes" id="UP000009223"/>
    </source>
</evidence>
<organism evidence="1 2">
    <name type="scientific">Treponema primitia (strain ATCC BAA-887 / DSM 12427 / ZAS-2)</name>
    <dbReference type="NCBI Taxonomy" id="545694"/>
    <lineage>
        <taxon>Bacteria</taxon>
        <taxon>Pseudomonadati</taxon>
        <taxon>Spirochaetota</taxon>
        <taxon>Spirochaetia</taxon>
        <taxon>Spirochaetales</taxon>
        <taxon>Treponemataceae</taxon>
        <taxon>Treponema</taxon>
    </lineage>
</organism>
<dbReference type="HOGENOM" id="CLU_969561_0_0_12"/>
<dbReference type="Gene3D" id="1.10.30.50">
    <property type="match status" value="1"/>
</dbReference>
<evidence type="ECO:0008006" key="3">
    <source>
        <dbReference type="Google" id="ProtNLM"/>
    </source>
</evidence>
<reference evidence="1 2" key="2">
    <citation type="journal article" date="2011" name="ISME J.">
        <title>RNA-seq reveals cooperative metabolic interactions between two termite-gut spirochete species in co-culture.</title>
        <authorList>
            <person name="Rosenthal A.Z."/>
            <person name="Matson E.G."/>
            <person name="Eldar A."/>
            <person name="Leadbetter J.R."/>
        </authorList>
    </citation>
    <scope>NUCLEOTIDE SEQUENCE [LARGE SCALE GENOMIC DNA]</scope>
    <source>
        <strain evidence="2">ATCC BAA-887 / DSM 12427 / ZAS-2</strain>
    </source>
</reference>
<keyword evidence="2" id="KW-1185">Reference proteome</keyword>
<protein>
    <recommendedName>
        <fullName evidence="3">HNH endonuclease</fullName>
    </recommendedName>
</protein>